<dbReference type="RefSeq" id="WP_102825504.1">
    <property type="nucleotide sequence ID" value="NZ_CP139348.1"/>
</dbReference>
<gene>
    <name evidence="1" type="ORF">CXK92_13265</name>
</gene>
<evidence type="ECO:0000313" key="2">
    <source>
        <dbReference type="Proteomes" id="UP000235925"/>
    </source>
</evidence>
<reference evidence="1 2" key="1">
    <citation type="submission" date="2018-01" db="EMBL/GenBank/DDBJ databases">
        <title>Denitrification phenotypes of diverse strains of Pseudomonas stutzeri.</title>
        <authorList>
            <person name="Milligan D.A."/>
            <person name="Bergaust L."/>
            <person name="Bakken L.R."/>
            <person name="Frostegard A."/>
        </authorList>
    </citation>
    <scope>NUCLEOTIDE SEQUENCE [LARGE SCALE GENOMIC DNA]</scope>
    <source>
        <strain evidence="1 2">KC</strain>
    </source>
</reference>
<dbReference type="OrthoDB" id="6981362at2"/>
<dbReference type="AlphaFoldDB" id="A0A2N8RYZ6"/>
<name>A0A2N8RYZ6_STUST</name>
<dbReference type="Proteomes" id="UP000235925">
    <property type="component" value="Unassembled WGS sequence"/>
</dbReference>
<comment type="caution">
    <text evidence="1">The sequence shown here is derived from an EMBL/GenBank/DDBJ whole genome shotgun (WGS) entry which is preliminary data.</text>
</comment>
<dbReference type="EMBL" id="POUN01000004">
    <property type="protein sequence ID" value="PNF79614.1"/>
    <property type="molecule type" value="Genomic_DNA"/>
</dbReference>
<sequence>MDTAQHSSTRCPVFLHPAAASNPFTVRRIERETGLTAHVTLRTAQLKRHTLPAFEGFGPFGGDCA</sequence>
<organism evidence="1 2">
    <name type="scientific">Stutzerimonas stutzeri</name>
    <name type="common">Pseudomonas stutzeri</name>
    <dbReference type="NCBI Taxonomy" id="316"/>
    <lineage>
        <taxon>Bacteria</taxon>
        <taxon>Pseudomonadati</taxon>
        <taxon>Pseudomonadota</taxon>
        <taxon>Gammaproteobacteria</taxon>
        <taxon>Pseudomonadales</taxon>
        <taxon>Pseudomonadaceae</taxon>
        <taxon>Stutzerimonas</taxon>
    </lineage>
</organism>
<accession>A0A2N8RYZ6</accession>
<proteinExistence type="predicted"/>
<protein>
    <submittedName>
        <fullName evidence="1">Uncharacterized protein</fullName>
    </submittedName>
</protein>
<evidence type="ECO:0000313" key="1">
    <source>
        <dbReference type="EMBL" id="PNF79614.1"/>
    </source>
</evidence>